<evidence type="ECO:0000313" key="2">
    <source>
        <dbReference type="EMBL" id="EAQ13257.1"/>
    </source>
</evidence>
<dbReference type="HOGENOM" id="CLU_1568850_0_0_5"/>
<dbReference type="EMBL" id="AAMT01000005">
    <property type="protein sequence ID" value="EAQ13257.1"/>
    <property type="molecule type" value="Genomic_DNA"/>
</dbReference>
<feature type="transmembrane region" description="Helical" evidence="1">
    <location>
        <begin position="144"/>
        <end position="164"/>
    </location>
</feature>
<evidence type="ECO:0000256" key="1">
    <source>
        <dbReference type="SAM" id="Phobius"/>
    </source>
</evidence>
<feature type="transmembrane region" description="Helical" evidence="1">
    <location>
        <begin position="83"/>
        <end position="107"/>
    </location>
</feature>
<protein>
    <submittedName>
        <fullName evidence="2">Uncharacterized protein</fullName>
    </submittedName>
</protein>
<proteinExistence type="predicted"/>
<feature type="transmembrane region" description="Helical" evidence="1">
    <location>
        <begin position="50"/>
        <end position="71"/>
    </location>
</feature>
<keyword evidence="1" id="KW-1133">Transmembrane helix</keyword>
<keyword evidence="1" id="KW-0472">Membrane</keyword>
<evidence type="ECO:0000313" key="3">
    <source>
        <dbReference type="Proteomes" id="UP000002931"/>
    </source>
</evidence>
<keyword evidence="1" id="KW-0812">Transmembrane</keyword>
<dbReference type="AlphaFoldDB" id="A3VEB9"/>
<comment type="caution">
    <text evidence="2">The sequence shown here is derived from an EMBL/GenBank/DDBJ whole genome shotgun (WGS) entry which is preliminary data.</text>
</comment>
<keyword evidence="3" id="KW-1185">Reference proteome</keyword>
<name>A3VEB9_9RHOB</name>
<dbReference type="Proteomes" id="UP000002931">
    <property type="component" value="Unassembled WGS sequence"/>
</dbReference>
<reference evidence="2 3" key="1">
    <citation type="journal article" date="2010" name="J. Bacteriol.">
        <title>Genome sequences of Pelagibaca bermudensis HTCC2601T and Maritimibacter alkaliphilus HTCC2654T, the type strains of two marine Roseobacter genera.</title>
        <authorList>
            <person name="Thrash J.C."/>
            <person name="Cho J.C."/>
            <person name="Ferriera S."/>
            <person name="Johnson J."/>
            <person name="Vergin K.L."/>
            <person name="Giovannoni S.J."/>
        </authorList>
    </citation>
    <scope>NUCLEOTIDE SEQUENCE [LARGE SCALE GENOMIC DNA]</scope>
    <source>
        <strain evidence="2 3">HTCC2654</strain>
    </source>
</reference>
<accession>A3VEB9</accession>
<sequence length="170" mass="18816">MVYSWYTPWWGASIAVLPGDDHMLMRPWGIEVIGQVRANANPDLWAMPGIFVPFMWAYFTVCLLALAASLFIKRRLSLGRFKLPLATLLILLVGLSYVVAVVLAYVIGDWRAGMADSNFIGESTIRHAMTGNKVKMTGYLKDGYYYALAAGGVLVVLGLIRGLFVRQPKA</sequence>
<organism evidence="2 3">
    <name type="scientific">Maritimibacter alkaliphilus HTCC2654</name>
    <dbReference type="NCBI Taxonomy" id="314271"/>
    <lineage>
        <taxon>Bacteria</taxon>
        <taxon>Pseudomonadati</taxon>
        <taxon>Pseudomonadota</taxon>
        <taxon>Alphaproteobacteria</taxon>
        <taxon>Rhodobacterales</taxon>
        <taxon>Roseobacteraceae</taxon>
        <taxon>Maritimibacter</taxon>
    </lineage>
</organism>
<gene>
    <name evidence="2" type="ORF">RB2654_09314</name>
</gene>